<name>A0A2R8BPD1_9RHOB</name>
<gene>
    <name evidence="3" type="ORF">ASD8599_03930</name>
</gene>
<organism evidence="3 4">
    <name type="scientific">Ascidiaceihabitans donghaensis</name>
    <dbReference type="NCBI Taxonomy" id="1510460"/>
    <lineage>
        <taxon>Bacteria</taxon>
        <taxon>Pseudomonadati</taxon>
        <taxon>Pseudomonadota</taxon>
        <taxon>Alphaproteobacteria</taxon>
        <taxon>Rhodobacterales</taxon>
        <taxon>Paracoccaceae</taxon>
        <taxon>Ascidiaceihabitans</taxon>
    </lineage>
</organism>
<dbReference type="Pfam" id="PF00582">
    <property type="entry name" value="Usp"/>
    <property type="match status" value="1"/>
</dbReference>
<comment type="similarity">
    <text evidence="1">Belongs to the universal stress protein A family.</text>
</comment>
<dbReference type="InterPro" id="IPR006016">
    <property type="entry name" value="UspA"/>
</dbReference>
<reference evidence="3 4" key="1">
    <citation type="submission" date="2018-03" db="EMBL/GenBank/DDBJ databases">
        <authorList>
            <person name="Keele B.F."/>
        </authorList>
    </citation>
    <scope>NUCLEOTIDE SEQUENCE [LARGE SCALE GENOMIC DNA]</scope>
    <source>
        <strain evidence="3 4">CECT 8599</strain>
    </source>
</reference>
<dbReference type="CDD" id="cd00293">
    <property type="entry name" value="USP-like"/>
    <property type="match status" value="1"/>
</dbReference>
<dbReference type="EMBL" id="OMOR01000003">
    <property type="protein sequence ID" value="SPH27464.1"/>
    <property type="molecule type" value="Genomic_DNA"/>
</dbReference>
<evidence type="ECO:0000313" key="4">
    <source>
        <dbReference type="Proteomes" id="UP000244880"/>
    </source>
</evidence>
<dbReference type="SUPFAM" id="SSF52402">
    <property type="entry name" value="Adenine nucleotide alpha hydrolases-like"/>
    <property type="match status" value="1"/>
</dbReference>
<dbReference type="Proteomes" id="UP000244880">
    <property type="component" value="Unassembled WGS sequence"/>
</dbReference>
<dbReference type="InterPro" id="IPR006015">
    <property type="entry name" value="Universal_stress_UspA"/>
</dbReference>
<accession>A0A2R8BPD1</accession>
<evidence type="ECO:0000259" key="2">
    <source>
        <dbReference type="Pfam" id="PF00582"/>
    </source>
</evidence>
<protein>
    <recommendedName>
        <fullName evidence="2">UspA domain-containing protein</fullName>
    </recommendedName>
</protein>
<dbReference type="Gene3D" id="3.40.50.12370">
    <property type="match status" value="1"/>
</dbReference>
<dbReference type="OrthoDB" id="9804721at2"/>
<sequence>MHRRTILFVLNTDTPDAQISQAAEAAARDESHLVCLLLGQASALPVYAYGGSPYGGMTIPDNWNETIVAAQNVQKARVDAIEALLAKSNTSGDIQSALCVATDVKHHVSRLARVSDEAFLDASLRDTPDVMREAVAGVLFHSPIGLRLNGSVAQKAARVFVAWNSSEAAATAVHAALPYLKEADEIVIGCFDPVMTPVQDGQDPGVDVAKWLSHHGCNVTVSQYPSGGRELGASIQERAAETGADLIVMGAYGHARMIQTVLGGTTRTMIEQADVPLLLAH</sequence>
<feature type="domain" description="UspA" evidence="2">
    <location>
        <begin position="231"/>
        <end position="280"/>
    </location>
</feature>
<dbReference type="AlphaFoldDB" id="A0A2R8BPD1"/>
<evidence type="ECO:0000256" key="1">
    <source>
        <dbReference type="ARBA" id="ARBA00008791"/>
    </source>
</evidence>
<keyword evidence="4" id="KW-1185">Reference proteome</keyword>
<evidence type="ECO:0000313" key="3">
    <source>
        <dbReference type="EMBL" id="SPH27464.1"/>
    </source>
</evidence>
<proteinExistence type="inferred from homology"/>
<dbReference type="RefSeq" id="WP_108830409.1">
    <property type="nucleotide sequence ID" value="NZ_OMOR01000003.1"/>
</dbReference>
<dbReference type="PRINTS" id="PR01438">
    <property type="entry name" value="UNVRSLSTRESS"/>
</dbReference>